<dbReference type="InterPro" id="IPR029526">
    <property type="entry name" value="PGBD"/>
</dbReference>
<evidence type="ECO:0000313" key="2">
    <source>
        <dbReference type="Proteomes" id="UP000694846"/>
    </source>
</evidence>
<dbReference type="Proteomes" id="UP000694846">
    <property type="component" value="Unplaced"/>
</dbReference>
<sequence length="205" mass="23651">MDLSFENGFSLSEALDILLNEDIEGDIFIEPPNPHVDTDVDSADEDGSGLVDNLSSRQLLANAEIRFQNNERLGVNYEDLDTQHNNSQVHTPGYNDLPSKLHYWDNGDDMKNIAVSQSMRRDRFLQICRFFHCTNNTEIDQNDKGWKIRPFIEIMKKRCIKNFVPEEHLAYDESMVKYFGRHSCKNLKSNSDYEKLFGKAASPLL</sequence>
<dbReference type="PANTHER" id="PTHR47055:SF2">
    <property type="entry name" value="PIGGYBAC TRANSPOSABLE ELEMENT-DERIVED PROTEIN 2-RELATED"/>
    <property type="match status" value="1"/>
</dbReference>
<dbReference type="GO" id="GO:0043565">
    <property type="term" value="F:sequence-specific DNA binding"/>
    <property type="evidence" value="ECO:0007669"/>
    <property type="project" value="TreeGrafter"/>
</dbReference>
<name>A0A8B8FZ32_9HEMI</name>
<reference evidence="3" key="1">
    <citation type="submission" date="2025-08" db="UniProtKB">
        <authorList>
            <consortium name="RefSeq"/>
        </authorList>
    </citation>
    <scope>IDENTIFICATION</scope>
    <source>
        <tissue evidence="3">Whole body</tissue>
    </source>
</reference>
<feature type="domain" description="PiggyBac transposable element-derived protein" evidence="1">
    <location>
        <begin position="93"/>
        <end position="187"/>
    </location>
</feature>
<evidence type="ECO:0000259" key="1">
    <source>
        <dbReference type="Pfam" id="PF13843"/>
    </source>
</evidence>
<proteinExistence type="predicted"/>
<dbReference type="InterPro" id="IPR052638">
    <property type="entry name" value="PiggyBac_TE-derived"/>
</dbReference>
<dbReference type="GeneID" id="112687528"/>
<evidence type="ECO:0000313" key="3">
    <source>
        <dbReference type="RefSeq" id="XP_025416057.1"/>
    </source>
</evidence>
<dbReference type="AlphaFoldDB" id="A0A8B8FZ32"/>
<gene>
    <name evidence="3" type="primary">LOC112687528</name>
</gene>
<dbReference type="Pfam" id="PF13843">
    <property type="entry name" value="DDE_Tnp_1_7"/>
    <property type="match status" value="1"/>
</dbReference>
<feature type="non-terminal residue" evidence="3">
    <location>
        <position position="205"/>
    </location>
</feature>
<accession>A0A8B8FZ32</accession>
<protein>
    <submittedName>
        <fullName evidence="3">Uncharacterized protein LOC112687528</fullName>
    </submittedName>
</protein>
<dbReference type="OrthoDB" id="6628949at2759"/>
<dbReference type="RefSeq" id="XP_025416057.1">
    <property type="nucleotide sequence ID" value="XM_025560272.1"/>
</dbReference>
<organism evidence="2 3">
    <name type="scientific">Sipha flava</name>
    <name type="common">yellow sugarcane aphid</name>
    <dbReference type="NCBI Taxonomy" id="143950"/>
    <lineage>
        <taxon>Eukaryota</taxon>
        <taxon>Metazoa</taxon>
        <taxon>Ecdysozoa</taxon>
        <taxon>Arthropoda</taxon>
        <taxon>Hexapoda</taxon>
        <taxon>Insecta</taxon>
        <taxon>Pterygota</taxon>
        <taxon>Neoptera</taxon>
        <taxon>Paraneoptera</taxon>
        <taxon>Hemiptera</taxon>
        <taxon>Sternorrhyncha</taxon>
        <taxon>Aphidomorpha</taxon>
        <taxon>Aphidoidea</taxon>
        <taxon>Aphididae</taxon>
        <taxon>Sipha</taxon>
    </lineage>
</organism>
<keyword evidence="2" id="KW-1185">Reference proteome</keyword>
<dbReference type="PANTHER" id="PTHR47055">
    <property type="entry name" value="DDE_TNP_1_7 DOMAIN-CONTAINING PROTEIN"/>
    <property type="match status" value="1"/>
</dbReference>